<dbReference type="EMBL" id="DTFF01000064">
    <property type="protein sequence ID" value="HGI88214.1"/>
    <property type="molecule type" value="Genomic_DNA"/>
</dbReference>
<comment type="caution">
    <text evidence="3">The sequence shown here is derived from an EMBL/GenBank/DDBJ whole genome shotgun (WGS) entry which is preliminary data.</text>
</comment>
<keyword evidence="2" id="KW-1133">Transmembrane helix</keyword>
<name>A0A7C4BCU6_9CREN</name>
<evidence type="ECO:0000256" key="2">
    <source>
        <dbReference type="SAM" id="Phobius"/>
    </source>
</evidence>
<accession>A0A7C4BCU6</accession>
<keyword evidence="2" id="KW-0812">Transmembrane</keyword>
<dbReference type="GO" id="GO:1990904">
    <property type="term" value="C:ribonucleoprotein complex"/>
    <property type="evidence" value="ECO:0007669"/>
    <property type="project" value="UniProtKB-ARBA"/>
</dbReference>
<feature type="transmembrane region" description="Helical" evidence="2">
    <location>
        <begin position="6"/>
        <end position="24"/>
    </location>
</feature>
<reference evidence="3" key="1">
    <citation type="journal article" date="2020" name="mSystems">
        <title>Genome- and Community-Level Interaction Insights into Carbon Utilization and Element Cycling Functions of Hydrothermarchaeota in Hydrothermal Sediment.</title>
        <authorList>
            <person name="Zhou Z."/>
            <person name="Liu Y."/>
            <person name="Xu W."/>
            <person name="Pan J."/>
            <person name="Luo Z.H."/>
            <person name="Li M."/>
        </authorList>
    </citation>
    <scope>NUCLEOTIDE SEQUENCE [LARGE SCALE GENOMIC DNA]</scope>
    <source>
        <strain evidence="3">SpSt-732</strain>
    </source>
</reference>
<dbReference type="GO" id="GO:0008033">
    <property type="term" value="P:tRNA processing"/>
    <property type="evidence" value="ECO:0007669"/>
    <property type="project" value="UniProtKB-KW"/>
</dbReference>
<dbReference type="SUPFAM" id="SSF160350">
    <property type="entry name" value="Rnp2-like"/>
    <property type="match status" value="1"/>
</dbReference>
<sequence>MEHLTIIAIALSAASITVTLYVALHLRRGIFALVDELAIALLSRKKSRKVKRYILLKTVCGEETDVKAFVKDFEKRVSKLLGDVERMGCSLTIATISKNSNRMIVRVVGDYGCFKRVLVALSIQHILFGDCVAVPIRTSGLFSRLRRWIY</sequence>
<dbReference type="GO" id="GO:1902555">
    <property type="term" value="C:endoribonuclease complex"/>
    <property type="evidence" value="ECO:0007669"/>
    <property type="project" value="UniProtKB-ARBA"/>
</dbReference>
<dbReference type="InterPro" id="IPR038085">
    <property type="entry name" value="Rnp2-like_sf"/>
</dbReference>
<gene>
    <name evidence="3" type="ORF">ENV14_07515</name>
</gene>
<dbReference type="Gene3D" id="3.30.70.3250">
    <property type="entry name" value="Ribonuclease P, Pop5 subunit"/>
    <property type="match status" value="1"/>
</dbReference>
<keyword evidence="2" id="KW-0472">Membrane</keyword>
<organism evidence="3">
    <name type="scientific">Ignisphaera aggregans</name>
    <dbReference type="NCBI Taxonomy" id="334771"/>
    <lineage>
        <taxon>Archaea</taxon>
        <taxon>Thermoproteota</taxon>
        <taxon>Thermoprotei</taxon>
        <taxon>Desulfurococcales</taxon>
        <taxon>Desulfurococcaceae</taxon>
        <taxon>Ignisphaera</taxon>
    </lineage>
</organism>
<evidence type="ECO:0000256" key="1">
    <source>
        <dbReference type="ARBA" id="ARBA00022694"/>
    </source>
</evidence>
<evidence type="ECO:0000313" key="3">
    <source>
        <dbReference type="EMBL" id="HGI88214.1"/>
    </source>
</evidence>
<proteinExistence type="predicted"/>
<dbReference type="AlphaFoldDB" id="A0A7C4BCU6"/>
<protein>
    <submittedName>
        <fullName evidence="3">Uncharacterized protein</fullName>
    </submittedName>
</protein>
<keyword evidence="1" id="KW-0819">tRNA processing</keyword>